<feature type="region of interest" description="Disordered" evidence="1">
    <location>
        <begin position="40"/>
        <end position="76"/>
    </location>
</feature>
<evidence type="ECO:0000313" key="3">
    <source>
        <dbReference type="Proteomes" id="UP000185491"/>
    </source>
</evidence>
<feature type="compositionally biased region" description="Basic and acidic residues" evidence="1">
    <location>
        <begin position="56"/>
        <end position="65"/>
    </location>
</feature>
<dbReference type="Proteomes" id="UP000185491">
    <property type="component" value="Chromosome"/>
</dbReference>
<dbReference type="EMBL" id="CP009249">
    <property type="protein sequence ID" value="APT92453.1"/>
    <property type="molecule type" value="Genomic_DNA"/>
</dbReference>
<protein>
    <submittedName>
        <fullName evidence="2">Uncharacterized protein</fullName>
    </submittedName>
</protein>
<sequence length="76" mass="8149">MTLLLASCCLIKPNGFAFGGDGAGVVASAITDPAVTNELLAGKETDSKTNQQHWQRQRDRAEDHFAAQPIDQHPST</sequence>
<accession>A0A1L7D2Z7</accession>
<evidence type="ECO:0000313" key="2">
    <source>
        <dbReference type="EMBL" id="APT92453.1"/>
    </source>
</evidence>
<name>A0A1L7D2Z7_9CORY</name>
<dbReference type="AlphaFoldDB" id="A0A1L7D2Z7"/>
<reference evidence="2 3" key="1">
    <citation type="submission" date="2014-08" db="EMBL/GenBank/DDBJ databases">
        <title>Complete genome sequence of Corynebacterium phocae M408/89/1(T)(=DSM 44612(T)), isolated from the common seal (Phoca vitulina).</title>
        <authorList>
            <person name="Ruckert C."/>
            <person name="Albersmeier A."/>
            <person name="Winkler A."/>
            <person name="Kalinowski J."/>
        </authorList>
    </citation>
    <scope>NUCLEOTIDE SEQUENCE [LARGE SCALE GENOMIC DNA]</scope>
    <source>
        <strain evidence="2 3">M408/89/1</strain>
    </source>
</reference>
<proteinExistence type="predicted"/>
<gene>
    <name evidence="2" type="ORF">CPHO_05645</name>
</gene>
<evidence type="ECO:0000256" key="1">
    <source>
        <dbReference type="SAM" id="MobiDB-lite"/>
    </source>
</evidence>
<keyword evidence="3" id="KW-1185">Reference proteome</keyword>
<dbReference type="KEGG" id="cpho:CPHO_05645"/>
<organism evidence="2 3">
    <name type="scientific">Corynebacterium phocae</name>
    <dbReference type="NCBI Taxonomy" id="161895"/>
    <lineage>
        <taxon>Bacteria</taxon>
        <taxon>Bacillati</taxon>
        <taxon>Actinomycetota</taxon>
        <taxon>Actinomycetes</taxon>
        <taxon>Mycobacteriales</taxon>
        <taxon>Corynebacteriaceae</taxon>
        <taxon>Corynebacterium</taxon>
    </lineage>
</organism>